<keyword evidence="4" id="KW-0833">Ubl conjugation pathway</keyword>
<dbReference type="GO" id="GO:0043130">
    <property type="term" value="F:ubiquitin binding"/>
    <property type="evidence" value="ECO:0007669"/>
    <property type="project" value="TreeGrafter"/>
</dbReference>
<dbReference type="OrthoDB" id="18915at2759"/>
<dbReference type="InterPro" id="IPR019400">
    <property type="entry name" value="Peptidase_C65_otubain"/>
</dbReference>
<dbReference type="GO" id="GO:0005634">
    <property type="term" value="C:nucleus"/>
    <property type="evidence" value="ECO:0007669"/>
    <property type="project" value="TreeGrafter"/>
</dbReference>
<name>A0A0D6EQ94_SPOSA</name>
<dbReference type="PROSITE" id="PS50802">
    <property type="entry name" value="OTU"/>
    <property type="match status" value="1"/>
</dbReference>
<dbReference type="Pfam" id="PF10275">
    <property type="entry name" value="Peptidase_C65"/>
    <property type="match status" value="1"/>
</dbReference>
<evidence type="ECO:0000256" key="5">
    <source>
        <dbReference type="ARBA" id="ARBA00022801"/>
    </source>
</evidence>
<evidence type="ECO:0000313" key="9">
    <source>
        <dbReference type="Proteomes" id="UP000243876"/>
    </source>
</evidence>
<dbReference type="CDD" id="cd22749">
    <property type="entry name" value="Otubain_C65"/>
    <property type="match status" value="1"/>
</dbReference>
<dbReference type="Gene3D" id="3.30.200.60">
    <property type="entry name" value="Peptidase C65 Otubain, subdomain 1"/>
    <property type="match status" value="1"/>
</dbReference>
<evidence type="ECO:0000256" key="3">
    <source>
        <dbReference type="ARBA" id="ARBA00022670"/>
    </source>
</evidence>
<proteinExistence type="predicted"/>
<dbReference type="InterPro" id="IPR003323">
    <property type="entry name" value="OTU_dom"/>
</dbReference>
<keyword evidence="3" id="KW-0645">Protease</keyword>
<keyword evidence="6" id="KW-0788">Thiol protease</keyword>
<evidence type="ECO:0000313" key="8">
    <source>
        <dbReference type="EMBL" id="CEQ41755.1"/>
    </source>
</evidence>
<dbReference type="EC" id="3.4.19.12" evidence="2"/>
<evidence type="ECO:0000256" key="1">
    <source>
        <dbReference type="ARBA" id="ARBA00000707"/>
    </source>
</evidence>
<dbReference type="Proteomes" id="UP000243876">
    <property type="component" value="Unassembled WGS sequence"/>
</dbReference>
<keyword evidence="5" id="KW-0378">Hydrolase</keyword>
<protein>
    <recommendedName>
        <fullName evidence="2">ubiquitinyl hydrolase 1</fullName>
        <ecNumber evidence="2">3.4.19.12</ecNumber>
    </recommendedName>
</protein>
<dbReference type="PANTHER" id="PTHR12931">
    <property type="entry name" value="UBIQUITIN THIOLESTERASE PROTEIN OTUB"/>
    <property type="match status" value="1"/>
</dbReference>
<dbReference type="InterPro" id="IPR038765">
    <property type="entry name" value="Papain-like_cys_pep_sf"/>
</dbReference>
<accession>A0A0D6EQ94</accession>
<dbReference type="PANTHER" id="PTHR12931:SF15">
    <property type="entry name" value="UBIQUITIN THIOESTERASE OTUBAIN-LIKE"/>
    <property type="match status" value="1"/>
</dbReference>
<sequence length="308" mass="33523">MAASSDPRSLGELSDHEIASLTAALKDEQAQQRPLVGPIEPLARLADEYQPGTSYRAKIERLEADGWTSLRRSRGDGDCFYRAFIFSLLAAHLSLPAAASALLLSTFESLLPLLTACGFEEIVWSDFWEPLREILRRMGPEEKDGGARKDGEARLGLDELVSLFNDPETNSCIIVHLRLVTSAFLRSHADDYTPFLFALEDDRRVVASAAAGPPTMAQFCAYHVEAVSREADHLQIVALTRALGTPARIAYLDQSGVSTGAGDRVGPADDGAEVNFVEFEEDAAKRGAVGIEGALLYRPGHYDMISRA</sequence>
<dbReference type="GO" id="GO:0006508">
    <property type="term" value="P:proteolysis"/>
    <property type="evidence" value="ECO:0007669"/>
    <property type="project" value="UniProtKB-KW"/>
</dbReference>
<reference evidence="9" key="1">
    <citation type="submission" date="2015-02" db="EMBL/GenBank/DDBJ databases">
        <authorList>
            <person name="Gon?alves P."/>
        </authorList>
    </citation>
    <scope>NUCLEOTIDE SEQUENCE [LARGE SCALE GENOMIC DNA]</scope>
</reference>
<evidence type="ECO:0000256" key="6">
    <source>
        <dbReference type="ARBA" id="ARBA00022807"/>
    </source>
</evidence>
<evidence type="ECO:0000259" key="7">
    <source>
        <dbReference type="PROSITE" id="PS50802"/>
    </source>
</evidence>
<feature type="non-terminal residue" evidence="8">
    <location>
        <position position="1"/>
    </location>
</feature>
<dbReference type="SUPFAM" id="SSF54001">
    <property type="entry name" value="Cysteine proteinases"/>
    <property type="match status" value="1"/>
</dbReference>
<evidence type="ECO:0000256" key="4">
    <source>
        <dbReference type="ARBA" id="ARBA00022786"/>
    </source>
</evidence>
<keyword evidence="9" id="KW-1185">Reference proteome</keyword>
<gene>
    <name evidence="8" type="primary">SPOSA6832_03503</name>
</gene>
<dbReference type="GO" id="GO:0071108">
    <property type="term" value="P:protein K48-linked deubiquitination"/>
    <property type="evidence" value="ECO:0007669"/>
    <property type="project" value="TreeGrafter"/>
</dbReference>
<evidence type="ECO:0000256" key="2">
    <source>
        <dbReference type="ARBA" id="ARBA00012759"/>
    </source>
</evidence>
<dbReference type="InterPro" id="IPR042468">
    <property type="entry name" value="Peptidase_C65_otubain_sub1"/>
</dbReference>
<organism evidence="8 9">
    <name type="scientific">Sporidiobolus salmonicolor</name>
    <name type="common">Yeast-like fungus</name>
    <name type="synonym">Sporobolomyces salmonicolor</name>
    <dbReference type="NCBI Taxonomy" id="5005"/>
    <lineage>
        <taxon>Eukaryota</taxon>
        <taxon>Fungi</taxon>
        <taxon>Dikarya</taxon>
        <taxon>Basidiomycota</taxon>
        <taxon>Pucciniomycotina</taxon>
        <taxon>Microbotryomycetes</taxon>
        <taxon>Sporidiobolales</taxon>
        <taxon>Sporidiobolaceae</taxon>
        <taxon>Sporobolomyces</taxon>
    </lineage>
</organism>
<dbReference type="AlphaFoldDB" id="A0A0D6EQ94"/>
<dbReference type="EMBL" id="CENE01000017">
    <property type="protein sequence ID" value="CEQ41755.1"/>
    <property type="molecule type" value="Genomic_DNA"/>
</dbReference>
<comment type="catalytic activity">
    <reaction evidence="1">
        <text>Thiol-dependent hydrolysis of ester, thioester, amide, peptide and isopeptide bonds formed by the C-terminal Gly of ubiquitin (a 76-residue protein attached to proteins as an intracellular targeting signal).</text>
        <dbReference type="EC" id="3.4.19.12"/>
    </reaction>
</comment>
<dbReference type="InterPro" id="IPR042467">
    <property type="entry name" value="Peptidase_C65_otubain_sub2"/>
</dbReference>
<dbReference type="Gene3D" id="1.20.1300.20">
    <property type="entry name" value="Peptidase C65 Otubain, subdomain 2"/>
    <property type="match status" value="1"/>
</dbReference>
<dbReference type="GO" id="GO:0004843">
    <property type="term" value="F:cysteine-type deubiquitinase activity"/>
    <property type="evidence" value="ECO:0007669"/>
    <property type="project" value="UniProtKB-EC"/>
</dbReference>
<feature type="domain" description="OTU" evidence="7">
    <location>
        <begin position="68"/>
        <end position="308"/>
    </location>
</feature>